<dbReference type="AlphaFoldDB" id="A0A9W4GPY7"/>
<evidence type="ECO:0000313" key="2">
    <source>
        <dbReference type="Proteomes" id="UP001152519"/>
    </source>
</evidence>
<protein>
    <submittedName>
        <fullName evidence="1">Uncharacterized protein</fullName>
    </submittedName>
</protein>
<dbReference type="EMBL" id="CAJSLV010000046">
    <property type="protein sequence ID" value="CAG6392742.1"/>
    <property type="molecule type" value="Genomic_DNA"/>
</dbReference>
<organism evidence="1 2">
    <name type="scientific">Actinacidiphila cocklensis</name>
    <dbReference type="NCBI Taxonomy" id="887465"/>
    <lineage>
        <taxon>Bacteria</taxon>
        <taxon>Bacillati</taxon>
        <taxon>Actinomycetota</taxon>
        <taxon>Actinomycetes</taxon>
        <taxon>Kitasatosporales</taxon>
        <taxon>Streptomycetaceae</taxon>
        <taxon>Actinacidiphila</taxon>
    </lineage>
</organism>
<comment type="caution">
    <text evidence="1">The sequence shown here is derived from an EMBL/GenBank/DDBJ whole genome shotgun (WGS) entry which is preliminary data.</text>
</comment>
<dbReference type="RefSeq" id="WP_251487640.1">
    <property type="nucleotide sequence ID" value="NZ_CAJSLV010000046.1"/>
</dbReference>
<keyword evidence="2" id="KW-1185">Reference proteome</keyword>
<accession>A0A9W4GPY7</accession>
<reference evidence="1" key="1">
    <citation type="submission" date="2021-05" db="EMBL/GenBank/DDBJ databases">
        <authorList>
            <person name="Arsene-Ploetze F."/>
        </authorList>
    </citation>
    <scope>NUCLEOTIDE SEQUENCE</scope>
    <source>
        <strain evidence="1">DSM 42138</strain>
    </source>
</reference>
<gene>
    <name evidence="1" type="ORF">SCOCK_180119</name>
</gene>
<name>A0A9W4GPY7_9ACTN</name>
<evidence type="ECO:0000313" key="1">
    <source>
        <dbReference type="EMBL" id="CAG6392742.1"/>
    </source>
</evidence>
<sequence length="64" mass="6257">MTTALPAIPAAAVAVIAAALEDHRLTADPVTDTPHAAAEDIALYLASSGYALVPASETGAGGAR</sequence>
<dbReference type="Proteomes" id="UP001152519">
    <property type="component" value="Unassembled WGS sequence"/>
</dbReference>
<proteinExistence type="predicted"/>